<evidence type="ECO:0000313" key="4">
    <source>
        <dbReference type="Proteomes" id="UP000078486"/>
    </source>
</evidence>
<dbReference type="Gene3D" id="3.40.50.12710">
    <property type="match status" value="2"/>
</dbReference>
<dbReference type="SUPFAM" id="SSF53335">
    <property type="entry name" value="S-adenosyl-L-methionine-dependent methyltransferases"/>
    <property type="match status" value="1"/>
</dbReference>
<comment type="caution">
    <text evidence="3">The sequence shown here is derived from an EMBL/GenBank/DDBJ whole genome shotgun (WGS) entry which is preliminary data.</text>
</comment>
<keyword evidence="1" id="KW-0489">Methyltransferase</keyword>
<gene>
    <name evidence="3" type="ORF">AW736_15910</name>
</gene>
<protein>
    <recommendedName>
        <fullName evidence="5">SAM-dependent methyltransferase</fullName>
    </recommendedName>
</protein>
<proteinExistence type="predicted"/>
<evidence type="ECO:0000256" key="1">
    <source>
        <dbReference type="ARBA" id="ARBA00022603"/>
    </source>
</evidence>
<dbReference type="Proteomes" id="UP000078486">
    <property type="component" value="Unassembled WGS sequence"/>
</dbReference>
<dbReference type="InterPro" id="IPR038375">
    <property type="entry name" value="NDUFAF7_sf"/>
</dbReference>
<dbReference type="EMBL" id="LRRQ01000125">
    <property type="protein sequence ID" value="OAM88711.1"/>
    <property type="molecule type" value="Genomic_DNA"/>
</dbReference>
<evidence type="ECO:0000313" key="3">
    <source>
        <dbReference type="EMBL" id="OAM88711.1"/>
    </source>
</evidence>
<dbReference type="GO" id="GO:0032259">
    <property type="term" value="P:methylation"/>
    <property type="evidence" value="ECO:0007669"/>
    <property type="project" value="UniProtKB-KW"/>
</dbReference>
<evidence type="ECO:0000256" key="2">
    <source>
        <dbReference type="ARBA" id="ARBA00022679"/>
    </source>
</evidence>
<dbReference type="RefSeq" id="WP_068771287.1">
    <property type="nucleotide sequence ID" value="NZ_CP109796.1"/>
</dbReference>
<dbReference type="InterPro" id="IPR003788">
    <property type="entry name" value="NDUFAF7"/>
</dbReference>
<keyword evidence="2" id="KW-0808">Transferase</keyword>
<name>A0A178IGI4_9BACT</name>
<sequence length="339" mass="36917">MSAPDATAPSPAFLERFRARAGDGGVMPFDRFMDLALYDPALGYYRRDRVRVGRAPGTDFHTASSVGPVFGELVCAAAGALIARRRARPADFAFVEIGAEPGSGVLAGVAHPFAAAREIRIGEPLDLSGPCVVFSNELFDAQPCRRLVFRGGAWRELGVALRTGRLVETEMAATQSGADGDGLPVLPVPWHENYRLDLPLAAAGLARRIAAQPWSGLFLAFDYGKTWPELLEDTPAGTARAYYRHRQHNDLLARPGEQDLTCHVCWDWLSGALRSARFAPPVVERQEAFFIHHAADWLAAQASGEPTATSPRKLALMQLLHPGNLGQKFQALHAWRESS</sequence>
<dbReference type="OrthoDB" id="9794208at2"/>
<dbReference type="Pfam" id="PF02636">
    <property type="entry name" value="Methyltransf_28"/>
    <property type="match status" value="1"/>
</dbReference>
<keyword evidence="4" id="KW-1185">Reference proteome</keyword>
<dbReference type="STRING" id="1184151.AW736_15910"/>
<dbReference type="AlphaFoldDB" id="A0A178IGI4"/>
<reference evidence="3 4" key="1">
    <citation type="submission" date="2016-01" db="EMBL/GenBank/DDBJ databases">
        <title>High potential of lignocellulose degradation of a new Verrucomicrobia species.</title>
        <authorList>
            <person name="Wang Y."/>
            <person name="Shi Y."/>
            <person name="Qiu Z."/>
            <person name="Liu S."/>
            <person name="Yang H."/>
        </authorList>
    </citation>
    <scope>NUCLEOTIDE SEQUENCE [LARGE SCALE GENOMIC DNA]</scope>
    <source>
        <strain evidence="3 4">TSB47</strain>
    </source>
</reference>
<organism evidence="3 4">
    <name type="scientific">Termitidicoccus mucosus</name>
    <dbReference type="NCBI Taxonomy" id="1184151"/>
    <lineage>
        <taxon>Bacteria</taxon>
        <taxon>Pseudomonadati</taxon>
        <taxon>Verrucomicrobiota</taxon>
        <taxon>Opitutia</taxon>
        <taxon>Opitutales</taxon>
        <taxon>Opitutaceae</taxon>
        <taxon>Termitidicoccus</taxon>
    </lineage>
</organism>
<evidence type="ECO:0008006" key="5">
    <source>
        <dbReference type="Google" id="ProtNLM"/>
    </source>
</evidence>
<accession>A0A178IGI4</accession>
<dbReference type="InterPro" id="IPR029063">
    <property type="entry name" value="SAM-dependent_MTases_sf"/>
</dbReference>
<dbReference type="GO" id="GO:0035243">
    <property type="term" value="F:protein-arginine omega-N symmetric methyltransferase activity"/>
    <property type="evidence" value="ECO:0007669"/>
    <property type="project" value="TreeGrafter"/>
</dbReference>
<dbReference type="PANTHER" id="PTHR12049:SF7">
    <property type="entry name" value="PROTEIN ARGININE METHYLTRANSFERASE NDUFAF7, MITOCHONDRIAL"/>
    <property type="match status" value="1"/>
</dbReference>
<dbReference type="PANTHER" id="PTHR12049">
    <property type="entry name" value="PROTEIN ARGININE METHYLTRANSFERASE NDUFAF7, MITOCHONDRIAL"/>
    <property type="match status" value="1"/>
</dbReference>